<protein>
    <submittedName>
        <fullName evidence="1">Uncharacterized protein</fullName>
    </submittedName>
</protein>
<evidence type="ECO:0000313" key="2">
    <source>
        <dbReference type="Proteomes" id="UP000262142"/>
    </source>
</evidence>
<proteinExistence type="predicted"/>
<dbReference type="Proteomes" id="UP000262142">
    <property type="component" value="Unassembled WGS sequence"/>
</dbReference>
<evidence type="ECO:0000313" key="1">
    <source>
        <dbReference type="EMBL" id="SZD73094.1"/>
    </source>
</evidence>
<reference evidence="1 2" key="1">
    <citation type="submission" date="2018-09" db="EMBL/GenBank/DDBJ databases">
        <authorList>
            <consortium name="Pathogen Informatics"/>
        </authorList>
    </citation>
    <scope>NUCLEOTIDE SEQUENCE [LARGE SCALE GENOMIC DNA]</scope>
    <source>
        <strain evidence="1 2">OH-22767</strain>
    </source>
</reference>
<dbReference type="EMBL" id="UNSC01000004">
    <property type="protein sequence ID" value="SZD73094.1"/>
    <property type="molecule type" value="Genomic_DNA"/>
</dbReference>
<name>A0A383TZQ4_9FLAO</name>
<organism evidence="1 2">
    <name type="scientific">Candidatus Ornithobacterium hominis</name>
    <dbReference type="NCBI Taxonomy" id="2497989"/>
    <lineage>
        <taxon>Bacteria</taxon>
        <taxon>Pseudomonadati</taxon>
        <taxon>Bacteroidota</taxon>
        <taxon>Flavobacteriia</taxon>
        <taxon>Flavobacteriales</taxon>
        <taxon>Weeksellaceae</taxon>
        <taxon>Ornithobacterium</taxon>
    </lineage>
</organism>
<dbReference type="AlphaFoldDB" id="A0A383TZQ4"/>
<accession>A0A383TZQ4</accession>
<gene>
    <name evidence="1" type="ORF">SAMEA104719789_01157</name>
</gene>
<sequence>MIELKYSFEYFCSPIWIKENSTSIFENILVEDLPVEEDLKKDITNLNIIYQSTYNKDYPPEPINLSSDEELFFLNKVLNSSLRLKNALPSNYKILFDFQLWEDRIREIKSKINVSNNLNPDAQKLKEPIHDEKITYSIISRGELIISYNNKTIKISGELIFNPPTFYADLITLENAKEFTNDEKKEIINFISNDSEKSIGTKIIFD</sequence>
<keyword evidence="2" id="KW-1185">Reference proteome</keyword>
<dbReference type="OrthoDB" id="1452297at2"/>
<dbReference type="RefSeq" id="WP_119059450.1">
    <property type="nucleotide sequence ID" value="NZ_UNSC01000004.1"/>
</dbReference>